<evidence type="ECO:0000313" key="2">
    <source>
        <dbReference type="EMBL" id="SVD46812.1"/>
    </source>
</evidence>
<dbReference type="EMBL" id="UINC01152568">
    <property type="protein sequence ID" value="SVD46812.1"/>
    <property type="molecule type" value="Genomic_DNA"/>
</dbReference>
<reference evidence="2" key="1">
    <citation type="submission" date="2018-05" db="EMBL/GenBank/DDBJ databases">
        <authorList>
            <person name="Lanie J.A."/>
            <person name="Ng W.-L."/>
            <person name="Kazmierczak K.M."/>
            <person name="Andrzejewski T.M."/>
            <person name="Davidsen T.M."/>
            <person name="Wayne K.J."/>
            <person name="Tettelin H."/>
            <person name="Glass J.I."/>
            <person name="Rusch D."/>
            <person name="Podicherti R."/>
            <person name="Tsui H.-C.T."/>
            <person name="Winkler M.E."/>
        </authorList>
    </citation>
    <scope>NUCLEOTIDE SEQUENCE</scope>
</reference>
<organism evidence="2">
    <name type="scientific">marine metagenome</name>
    <dbReference type="NCBI Taxonomy" id="408172"/>
    <lineage>
        <taxon>unclassified sequences</taxon>
        <taxon>metagenomes</taxon>
        <taxon>ecological metagenomes</taxon>
    </lineage>
</organism>
<name>A0A382VJV8_9ZZZZ</name>
<dbReference type="AlphaFoldDB" id="A0A382VJV8"/>
<keyword evidence="1" id="KW-0812">Transmembrane</keyword>
<protein>
    <submittedName>
        <fullName evidence="2">Uncharacterized protein</fullName>
    </submittedName>
</protein>
<keyword evidence="1" id="KW-0472">Membrane</keyword>
<evidence type="ECO:0000256" key="1">
    <source>
        <dbReference type="SAM" id="Phobius"/>
    </source>
</evidence>
<proteinExistence type="predicted"/>
<feature type="transmembrane region" description="Helical" evidence="1">
    <location>
        <begin position="12"/>
        <end position="32"/>
    </location>
</feature>
<feature type="non-terminal residue" evidence="2">
    <location>
        <position position="75"/>
    </location>
</feature>
<sequence length="75" mass="8403">VALPNADFNDSFVQWLIFIVCVFFGFIAYGLIGEQQFYNAMQKFKDISSTAEPLEVIAGFQSVLDFTHSSNFLPG</sequence>
<feature type="non-terminal residue" evidence="2">
    <location>
        <position position="1"/>
    </location>
</feature>
<keyword evidence="1" id="KW-1133">Transmembrane helix</keyword>
<accession>A0A382VJV8</accession>
<gene>
    <name evidence="2" type="ORF">METZ01_LOCUS399666</name>
</gene>